<comment type="caution">
    <text evidence="2">The sequence shown here is derived from an EMBL/GenBank/DDBJ whole genome shotgun (WGS) entry which is preliminary data.</text>
</comment>
<dbReference type="Proteomes" id="UP001141327">
    <property type="component" value="Unassembled WGS sequence"/>
</dbReference>
<feature type="region of interest" description="Disordered" evidence="1">
    <location>
        <begin position="448"/>
        <end position="492"/>
    </location>
</feature>
<organism evidence="2 3">
    <name type="scientific">Paratrimastix pyriformis</name>
    <dbReference type="NCBI Taxonomy" id="342808"/>
    <lineage>
        <taxon>Eukaryota</taxon>
        <taxon>Metamonada</taxon>
        <taxon>Preaxostyla</taxon>
        <taxon>Paratrimastigidae</taxon>
        <taxon>Paratrimastix</taxon>
    </lineage>
</organism>
<feature type="compositionally biased region" description="Acidic residues" evidence="1">
    <location>
        <begin position="575"/>
        <end position="591"/>
    </location>
</feature>
<evidence type="ECO:0000256" key="1">
    <source>
        <dbReference type="SAM" id="MobiDB-lite"/>
    </source>
</evidence>
<proteinExistence type="predicted"/>
<gene>
    <name evidence="2" type="ORF">PAPYR_8395</name>
</gene>
<name>A0ABQ8UAM8_9EUKA</name>
<protein>
    <submittedName>
        <fullName evidence="2">Uncharacterized protein</fullName>
    </submittedName>
</protein>
<feature type="region of interest" description="Disordered" evidence="1">
    <location>
        <begin position="536"/>
        <end position="632"/>
    </location>
</feature>
<reference evidence="2" key="1">
    <citation type="journal article" date="2022" name="bioRxiv">
        <title>Genomics of Preaxostyla Flagellates Illuminates Evolutionary Transitions and the Path Towards Mitochondrial Loss.</title>
        <authorList>
            <person name="Novak L.V.F."/>
            <person name="Treitli S.C."/>
            <person name="Pyrih J."/>
            <person name="Halakuc P."/>
            <person name="Pipaliya S.V."/>
            <person name="Vacek V."/>
            <person name="Brzon O."/>
            <person name="Soukal P."/>
            <person name="Eme L."/>
            <person name="Dacks J.B."/>
            <person name="Karnkowska A."/>
            <person name="Elias M."/>
            <person name="Hampl V."/>
        </authorList>
    </citation>
    <scope>NUCLEOTIDE SEQUENCE</scope>
    <source>
        <strain evidence="2">RCP-MX</strain>
    </source>
</reference>
<evidence type="ECO:0000313" key="2">
    <source>
        <dbReference type="EMBL" id="KAJ4456356.1"/>
    </source>
</evidence>
<feature type="compositionally biased region" description="Polar residues" evidence="1">
    <location>
        <begin position="451"/>
        <end position="470"/>
    </location>
</feature>
<evidence type="ECO:0000313" key="3">
    <source>
        <dbReference type="Proteomes" id="UP001141327"/>
    </source>
</evidence>
<feature type="compositionally biased region" description="Basic and acidic residues" evidence="1">
    <location>
        <begin position="592"/>
        <end position="602"/>
    </location>
</feature>
<accession>A0ABQ8UAM8</accession>
<keyword evidence="3" id="KW-1185">Reference proteome</keyword>
<sequence length="761" mass="82334">MPCPGNIMGRIPFFFASLAFRKSWCDACPRNSYGLSPIIFLIRSPASSLDVKGRRVYPDQQLTDPEIEGKCLFEVKVFDFISIPPSPFFLIHDVFSSLAQRKNYGSHPIISLGTPSPAPAAPPASLAPGWELGIDAPTANSIPVTTTTATASPLPVLSTLQATLWHHRLVASGCDLMIDGFDRLLQGGREGVDRFMEWVVPHHRELRSDAIAKAVASEQEKMQRYSIQRVSLCAALQDHFSSAHVHWAQSALAMHRHAHGAWCRPRKNYGSPKKKKKHWLLGPCTATHTGPGVGPWDDGDFGSRQPWPCTATHTGPGVLFVVTSLRFPLTPLLQSKIHRTNFPIRFCAKSIRHPRKNYGMRKEKCNMGVLMCFYHRQLLDSGVWSLPCDPTPTPSPPPKYPAVPAPWELDLVGEGPYRTRARFIRTDLDRPRLSNDITRYALRAVRAGMAGSTSTPARPSGPDSATTTPAPLSACESPASNQSLPLDATMSPCDDPVLEHRCPECEREERDEAQQAAASVAATLSGLGGVTAASAATSASSSTCGPQLNPADEWWEVDSPTPDQPLLAVGGALAGDEEADGWADGANEEDEGNAREDERAEEQPTEPAPSETLRRGRLKPGSVVPPPAPRGPVLGPMGMSLDDMQRSLVMLDLCNSEGPPQFACNCMRLIGGLDRRPCLLLLGPGNIHIIDSSAISPPCTPLPCPDARLLALPDTTPPTGSRMGGSHADPLDDHDGWVLGLARAQCENQVRAAAAKVRRDD</sequence>
<dbReference type="EMBL" id="JAPMOS010000072">
    <property type="protein sequence ID" value="KAJ4456356.1"/>
    <property type="molecule type" value="Genomic_DNA"/>
</dbReference>